<evidence type="ECO:0000313" key="1">
    <source>
        <dbReference type="EMBL" id="ARW59684.1"/>
    </source>
</evidence>
<keyword evidence="1" id="KW-0934">Plastid</keyword>
<sequence>MQNRLVTNQKVYLLLISIEALNVYKLKNINFSTYRLINVFRTSKKTLKTDRQKNKLVLATIQIYITQLLITSNDIQKLTNKIINKKNKYFKKKLIKQYLKKFYYIYYKMYENHNQSLKYNDKYKLLYINNIAITNLYIINKSCQKKGHFWITNYLSHI</sequence>
<dbReference type="AlphaFoldDB" id="A0A1Z1M1M7"/>
<dbReference type="EMBL" id="MF101409">
    <property type="protein sequence ID" value="ARW59684.1"/>
    <property type="molecule type" value="Genomic_DNA"/>
</dbReference>
<organism evidence="1">
    <name type="scientific">Platysiphonia delicata</name>
    <dbReference type="NCBI Taxonomy" id="2006979"/>
    <lineage>
        <taxon>Eukaryota</taxon>
        <taxon>Rhodophyta</taxon>
        <taxon>Florideophyceae</taxon>
        <taxon>Rhodymeniophycidae</taxon>
        <taxon>Ceramiales</taxon>
        <taxon>Delesseriaceae</taxon>
        <taxon>Platysiphonia</taxon>
    </lineage>
</organism>
<accession>A0A1Z1M1M7</accession>
<dbReference type="RefSeq" id="YP_009391540.1">
    <property type="nucleotide sequence ID" value="NC_035258.1"/>
</dbReference>
<name>A0A1Z1M1M7_9FLOR</name>
<geneLocation type="chloroplast" evidence="1"/>
<reference evidence="1" key="1">
    <citation type="journal article" date="2017" name="J. Phycol.">
        <title>Analysis of chloroplast genomes and a supermatrix inform reclassification of the Rhodomelaceae (Rhodophyta).</title>
        <authorList>
            <person name="Diaz-Tapia P."/>
            <person name="Maggs C.A."/>
            <person name="West J.A."/>
            <person name="Verbruggen H."/>
        </authorList>
    </citation>
    <scope>NUCLEOTIDE SEQUENCE</scope>
    <source>
        <strain evidence="1">HV1445</strain>
    </source>
</reference>
<proteinExistence type="predicted"/>
<evidence type="ECO:0008006" key="2">
    <source>
        <dbReference type="Google" id="ProtNLM"/>
    </source>
</evidence>
<dbReference type="GeneID" id="33353161"/>
<keyword evidence="1" id="KW-0150">Chloroplast</keyword>
<gene>
    <name evidence="1" type="primary">ConsOrf3</name>
</gene>
<protein>
    <recommendedName>
        <fullName evidence="2">Ribosomal protein S7</fullName>
    </recommendedName>
</protein>